<feature type="domain" description="Peptidase M48" evidence="12">
    <location>
        <begin position="271"/>
        <end position="457"/>
    </location>
</feature>
<keyword evidence="7" id="KW-0862">Zinc</keyword>
<dbReference type="PANTHER" id="PTHR43221:SF2">
    <property type="entry name" value="PROTEASE HTPX HOMOLOG"/>
    <property type="match status" value="1"/>
</dbReference>
<evidence type="ECO:0000259" key="12">
    <source>
        <dbReference type="Pfam" id="PF01435"/>
    </source>
</evidence>
<reference evidence="13 14" key="1">
    <citation type="submission" date="2015-06" db="EMBL/GenBank/DDBJ databases">
        <title>New insights into the roles of widespread benthic archaea in carbon and nitrogen cycling.</title>
        <authorList>
            <person name="Lazar C.S."/>
            <person name="Baker B.J."/>
            <person name="Seitz K.W."/>
            <person name="Hyde A.S."/>
            <person name="Dick G.J."/>
            <person name="Hinrichs K.-U."/>
            <person name="Teske A.P."/>
        </authorList>
    </citation>
    <scope>NUCLEOTIDE SEQUENCE [LARGE SCALE GENOMIC DNA]</scope>
    <source>
        <strain evidence="13">SG8-32-1</strain>
    </source>
</reference>
<dbReference type="GO" id="GO:0046872">
    <property type="term" value="F:metal ion binding"/>
    <property type="evidence" value="ECO:0007669"/>
    <property type="project" value="UniProtKB-KW"/>
</dbReference>
<keyword evidence="8 11" id="KW-1133">Transmembrane helix</keyword>
<keyword evidence="3" id="KW-0645">Protease</keyword>
<feature type="transmembrane region" description="Helical" evidence="11">
    <location>
        <begin position="368"/>
        <end position="387"/>
    </location>
</feature>
<dbReference type="Pfam" id="PF01435">
    <property type="entry name" value="Peptidase_M48"/>
    <property type="match status" value="1"/>
</dbReference>
<keyword evidence="6" id="KW-0378">Hydrolase</keyword>
<evidence type="ECO:0000313" key="13">
    <source>
        <dbReference type="EMBL" id="KON32737.1"/>
    </source>
</evidence>
<keyword evidence="5" id="KW-0479">Metal-binding</keyword>
<feature type="transmembrane region" description="Helical" evidence="11">
    <location>
        <begin position="171"/>
        <end position="189"/>
    </location>
</feature>
<comment type="cofactor">
    <cofactor evidence="1">
        <name>Zn(2+)</name>
        <dbReference type="ChEBI" id="CHEBI:29105"/>
    </cofactor>
</comment>
<keyword evidence="2" id="KW-1003">Cell membrane</keyword>
<gene>
    <name evidence="13" type="ORF">AC477_02545</name>
</gene>
<evidence type="ECO:0000256" key="4">
    <source>
        <dbReference type="ARBA" id="ARBA00022692"/>
    </source>
</evidence>
<sequence length="482" mass="55137">MPETFTEKTELKYIIDTELSLGNAKFLPEFLKRNYLLQQKKYRNFRNVDVSSDTKSLKYRVLVPKTQQYVDVIVKAAVPIEVIMRLSDSSIQKIFLDQLYEDLFLIVQLFEAEISKTTLYLAFTPDEKIIPEKENRSLIGRIFTDSMLPLYVMLTTLTFAFFWVFGIYGPLVFVILVFALSIFSGKIIAKTGDWRITKDQQEIILLQYSFSPEKFNNFKEKYGKNISEIRKKIHDVSIAAGKQPSCQISSEIFSDYGIDCKSENLAVKRINVYQIVEKAAAKFGLSMPTIVVRNTIIPNAAAAGPWVSLGTVIITTGILTQLEQDELLSVIGHEMSHLKAHDPLVMSSISSLEFLIRFYVVLPYLSVLGLIGFWAYFIVAIGLVYFFGKFLEGRADLDSAKVMGQPKLLAEALKKIGFKRLFPLNKREPEFRGFRRSEWFRFDPHPPAYHRIAQLEGLTEPEKIKHTFLRTVKNNIKGLITG</sequence>
<dbReference type="PANTHER" id="PTHR43221">
    <property type="entry name" value="PROTEASE HTPX"/>
    <property type="match status" value="1"/>
</dbReference>
<keyword evidence="9" id="KW-0482">Metalloprotease</keyword>
<evidence type="ECO:0000256" key="9">
    <source>
        <dbReference type="ARBA" id="ARBA00023049"/>
    </source>
</evidence>
<evidence type="ECO:0000313" key="14">
    <source>
        <dbReference type="Proteomes" id="UP000037237"/>
    </source>
</evidence>
<comment type="caution">
    <text evidence="13">The sequence shown here is derived from an EMBL/GenBank/DDBJ whole genome shotgun (WGS) entry which is preliminary data.</text>
</comment>
<keyword evidence="4 11" id="KW-0812">Transmembrane</keyword>
<dbReference type="Gene3D" id="3.30.2010.10">
    <property type="entry name" value="Metalloproteases ('zincins'), catalytic domain"/>
    <property type="match status" value="1"/>
</dbReference>
<evidence type="ECO:0000256" key="1">
    <source>
        <dbReference type="ARBA" id="ARBA00001947"/>
    </source>
</evidence>
<organism evidence="13 14">
    <name type="scientific">miscellaneous Crenarchaeota group-1 archaeon SG8-32-1</name>
    <dbReference type="NCBI Taxonomy" id="1685124"/>
    <lineage>
        <taxon>Archaea</taxon>
        <taxon>Candidatus Bathyarchaeota</taxon>
        <taxon>MCG-1</taxon>
    </lineage>
</organism>
<evidence type="ECO:0000256" key="3">
    <source>
        <dbReference type="ARBA" id="ARBA00022670"/>
    </source>
</evidence>
<dbReference type="Proteomes" id="UP000037237">
    <property type="component" value="Unassembled WGS sequence"/>
</dbReference>
<protein>
    <recommendedName>
        <fullName evidence="12">Peptidase M48 domain-containing protein</fullName>
    </recommendedName>
</protein>
<evidence type="ECO:0000256" key="7">
    <source>
        <dbReference type="ARBA" id="ARBA00022833"/>
    </source>
</evidence>
<accession>A0A0M0BVU9</accession>
<proteinExistence type="predicted"/>
<dbReference type="InterPro" id="IPR050083">
    <property type="entry name" value="HtpX_protease"/>
</dbReference>
<dbReference type="GO" id="GO:0006508">
    <property type="term" value="P:proteolysis"/>
    <property type="evidence" value="ECO:0007669"/>
    <property type="project" value="UniProtKB-KW"/>
</dbReference>
<evidence type="ECO:0000256" key="5">
    <source>
        <dbReference type="ARBA" id="ARBA00022723"/>
    </source>
</evidence>
<dbReference type="EMBL" id="LFWU01000055">
    <property type="protein sequence ID" value="KON32737.1"/>
    <property type="molecule type" value="Genomic_DNA"/>
</dbReference>
<evidence type="ECO:0000256" key="2">
    <source>
        <dbReference type="ARBA" id="ARBA00022475"/>
    </source>
</evidence>
<dbReference type="InterPro" id="IPR001915">
    <property type="entry name" value="Peptidase_M48"/>
</dbReference>
<dbReference type="GO" id="GO:0004222">
    <property type="term" value="F:metalloendopeptidase activity"/>
    <property type="evidence" value="ECO:0007669"/>
    <property type="project" value="InterPro"/>
</dbReference>
<evidence type="ECO:0000256" key="10">
    <source>
        <dbReference type="ARBA" id="ARBA00023136"/>
    </source>
</evidence>
<name>A0A0M0BVU9_9ARCH</name>
<evidence type="ECO:0000256" key="11">
    <source>
        <dbReference type="SAM" id="Phobius"/>
    </source>
</evidence>
<keyword evidence="10 11" id="KW-0472">Membrane</keyword>
<evidence type="ECO:0000256" key="8">
    <source>
        <dbReference type="ARBA" id="ARBA00022989"/>
    </source>
</evidence>
<evidence type="ECO:0000256" key="6">
    <source>
        <dbReference type="ARBA" id="ARBA00022801"/>
    </source>
</evidence>
<dbReference type="AlphaFoldDB" id="A0A0M0BVU9"/>